<comment type="caution">
    <text evidence="2">The sequence shown here is derived from an EMBL/GenBank/DDBJ whole genome shotgun (WGS) entry which is preliminary data.</text>
</comment>
<evidence type="ECO:0000313" key="2">
    <source>
        <dbReference type="EMBL" id="EAT58299.1"/>
    </source>
</evidence>
<dbReference type="Gene3D" id="1.25.40.10">
    <property type="entry name" value="Tetratricopeptide repeat domain"/>
    <property type="match status" value="1"/>
</dbReference>
<feature type="compositionally biased region" description="Basic and acidic residues" evidence="1">
    <location>
        <begin position="212"/>
        <end position="222"/>
    </location>
</feature>
<feature type="region of interest" description="Disordered" evidence="1">
    <location>
        <begin position="159"/>
        <end position="222"/>
    </location>
</feature>
<organism evidence="2 3">
    <name type="scientific">Chlorobium ferrooxidans DSM 13031</name>
    <dbReference type="NCBI Taxonomy" id="377431"/>
    <lineage>
        <taxon>Bacteria</taxon>
        <taxon>Pseudomonadati</taxon>
        <taxon>Chlorobiota</taxon>
        <taxon>Chlorobiia</taxon>
        <taxon>Chlorobiales</taxon>
        <taxon>Chlorobiaceae</taxon>
        <taxon>Chlorobium/Pelodictyon group</taxon>
        <taxon>Chlorobium</taxon>
    </lineage>
</organism>
<proteinExistence type="predicted"/>
<accession>Q0YPQ0</accession>
<dbReference type="EMBL" id="AASE01000024">
    <property type="protein sequence ID" value="EAT58299.1"/>
    <property type="molecule type" value="Genomic_DNA"/>
</dbReference>
<dbReference type="OrthoDB" id="595483at2"/>
<evidence type="ECO:0000313" key="3">
    <source>
        <dbReference type="Proteomes" id="UP000004162"/>
    </source>
</evidence>
<dbReference type="RefSeq" id="WP_006367118.1">
    <property type="nucleotide sequence ID" value="NZ_AASE01000024.1"/>
</dbReference>
<sequence>MIRLSVLFLFVTLTSSIPEMFSEYRLKLKADALYNAHDYSRAENAYRQLLRTGSEPKGAASSRYNLACALYMQGKYREAASLFAHKAAYTPQQQATARKSLFNEGNALAMSAINTREKTEKTELFRRSLARFKSVLLGDPDDGDAKINYEIVQRYLQELESPPPQPSSGSGNPANAHPDSGIGSDVASRILEKAQQDESSLMRQIPRSSKAPAEESRNNRDW</sequence>
<dbReference type="AlphaFoldDB" id="Q0YPQ0"/>
<keyword evidence="3" id="KW-1185">Reference proteome</keyword>
<dbReference type="InterPro" id="IPR011990">
    <property type="entry name" value="TPR-like_helical_dom_sf"/>
</dbReference>
<evidence type="ECO:0000256" key="1">
    <source>
        <dbReference type="SAM" id="MobiDB-lite"/>
    </source>
</evidence>
<dbReference type="Proteomes" id="UP000004162">
    <property type="component" value="Unassembled WGS sequence"/>
</dbReference>
<dbReference type="Pfam" id="PF13432">
    <property type="entry name" value="TPR_16"/>
    <property type="match status" value="1"/>
</dbReference>
<gene>
    <name evidence="2" type="ORF">CferDRAFT_0285</name>
</gene>
<name>Q0YPQ0_9CHLB</name>
<dbReference type="SUPFAM" id="SSF48452">
    <property type="entry name" value="TPR-like"/>
    <property type="match status" value="1"/>
</dbReference>
<protein>
    <submittedName>
        <fullName evidence="2">Tetratricopeptide TPR_3</fullName>
    </submittedName>
</protein>
<reference evidence="2 3" key="2">
    <citation type="submission" date="2006-07" db="EMBL/GenBank/DDBJ databases">
        <title>Sequencing of the draft genome and assembly of Chlorobium ferroxidans DSM 13031.</title>
        <authorList>
            <consortium name="US DOE Joint Genome Institute (JGI-PGF)"/>
            <person name="Copeland A."/>
            <person name="Lucas S."/>
            <person name="Lapidus A."/>
            <person name="Barry K."/>
            <person name="Glavina del Rio T."/>
            <person name="Dalin E."/>
            <person name="Tice H."/>
            <person name="Bruce D."/>
            <person name="Pitluck S."/>
            <person name="Richardson P."/>
        </authorList>
    </citation>
    <scope>NUCLEOTIDE SEQUENCE [LARGE SCALE GENOMIC DNA]</scope>
    <source>
        <strain evidence="2 3">DSM 13031</strain>
    </source>
</reference>
<reference evidence="2 3" key="1">
    <citation type="submission" date="2006-07" db="EMBL/GenBank/DDBJ databases">
        <title>Annotation of the draft genome assembly of Chlorobium ferroxidans DSM 13031.</title>
        <authorList>
            <consortium name="US DOE Joint Genome Institute (JGI-ORNL)"/>
            <person name="Larimer F."/>
            <person name="Land M."/>
            <person name="Hauser L."/>
        </authorList>
    </citation>
    <scope>NUCLEOTIDE SEQUENCE [LARGE SCALE GENOMIC DNA]</scope>
    <source>
        <strain evidence="2 3">DSM 13031</strain>
    </source>
</reference>